<sequence length="390" mass="41337">MDAAAARRSEHSSFFLCRFTLRFLGVLELNDVNLIKQTCQKTPNPNLCNQILQANPRGRTADVSGLALILVDAIKAKANEAYNKINNLIKGGGNKKALSSYADKYKTILVADVPQATQALQTGNAKFAEDATSDSAIEATSCEHGFGGKSSLTLENNACHCRVSKPNDVNLIKETCKKTPNPNLCVKLLEADPRGSIADVTGLALILVDVIKARANEALTKINKLIKGGGDKKALSSCADNYKTILVADVPQASQALQFGDPKFAEDATSDSVVEATSCEGSFSGKSPLTNENNDPRGRTADVSGLALILVDAIKAKANGVYNKINNLIKGATQALQTGNAKFAEDAASDSAIEASSCEHDFGGKSPLTLENNDMRDVANVARAIIRLLL</sequence>
<dbReference type="SUPFAM" id="SSF101148">
    <property type="entry name" value="Plant invertase/pectin methylesterase inhibitor"/>
    <property type="match status" value="3"/>
</dbReference>
<dbReference type="EMBL" id="JBGMDY010000003">
    <property type="protein sequence ID" value="KAL2341647.1"/>
    <property type="molecule type" value="Genomic_DNA"/>
</dbReference>
<evidence type="ECO:0000259" key="5">
    <source>
        <dbReference type="SMART" id="SM00856"/>
    </source>
</evidence>
<dbReference type="SMART" id="SM00856">
    <property type="entry name" value="PMEI"/>
    <property type="match status" value="2"/>
</dbReference>
<proteinExistence type="inferred from homology"/>
<keyword evidence="7" id="KW-1185">Reference proteome</keyword>
<comment type="caution">
    <text evidence="6">The sequence shown here is derived from an EMBL/GenBank/DDBJ whole genome shotgun (WGS) entry which is preliminary data.</text>
</comment>
<feature type="domain" description="Pectinesterase inhibitor" evidence="5">
    <location>
        <begin position="167"/>
        <end position="310"/>
    </location>
</feature>
<keyword evidence="1" id="KW-0732">Signal</keyword>
<dbReference type="InterPro" id="IPR052421">
    <property type="entry name" value="PCW_Enzyme_Inhibitor"/>
</dbReference>
<dbReference type="FunFam" id="1.20.140.40:FF:000009">
    <property type="entry name" value="Invertase/pectin methylesterase inhibitor family protein"/>
    <property type="match status" value="1"/>
</dbReference>
<dbReference type="CDD" id="cd15796">
    <property type="entry name" value="CIF_like"/>
    <property type="match status" value="2"/>
</dbReference>
<evidence type="ECO:0000313" key="6">
    <source>
        <dbReference type="EMBL" id="KAL2341647.1"/>
    </source>
</evidence>
<dbReference type="AlphaFoldDB" id="A0ABD1N0P9"/>
<gene>
    <name evidence="6" type="ORF">Fmac_009587</name>
</gene>
<dbReference type="InterPro" id="IPR034087">
    <property type="entry name" value="C/VIF1"/>
</dbReference>
<evidence type="ECO:0000313" key="7">
    <source>
        <dbReference type="Proteomes" id="UP001603857"/>
    </source>
</evidence>
<evidence type="ECO:0000256" key="3">
    <source>
        <dbReference type="ARBA" id="ARBA00038471"/>
    </source>
</evidence>
<reference evidence="6 7" key="1">
    <citation type="submission" date="2024-08" db="EMBL/GenBank/DDBJ databases">
        <title>Insights into the chromosomal genome structure of Flemingia macrophylla.</title>
        <authorList>
            <person name="Ding Y."/>
            <person name="Zhao Y."/>
            <person name="Bi W."/>
            <person name="Wu M."/>
            <person name="Zhao G."/>
            <person name="Gong Y."/>
            <person name="Li W."/>
            <person name="Zhang P."/>
        </authorList>
    </citation>
    <scope>NUCLEOTIDE SEQUENCE [LARGE SCALE GENOMIC DNA]</scope>
    <source>
        <strain evidence="6">DYQJB</strain>
        <tissue evidence="6">Leaf</tissue>
    </source>
</reference>
<name>A0ABD1N0P9_9FABA</name>
<dbReference type="NCBIfam" id="TIGR01614">
    <property type="entry name" value="PME_inhib"/>
    <property type="match status" value="2"/>
</dbReference>
<dbReference type="Pfam" id="PF04043">
    <property type="entry name" value="PMEI"/>
    <property type="match status" value="2"/>
</dbReference>
<feature type="domain" description="Pectinesterase inhibitor" evidence="5">
    <location>
        <begin position="30"/>
        <end position="164"/>
    </location>
</feature>
<dbReference type="InterPro" id="IPR035513">
    <property type="entry name" value="Invertase/methylesterase_inhib"/>
</dbReference>
<evidence type="ECO:0000256" key="2">
    <source>
        <dbReference type="ARBA" id="ARBA00023157"/>
    </source>
</evidence>
<dbReference type="InterPro" id="IPR006501">
    <property type="entry name" value="Pectinesterase_inhib_dom"/>
</dbReference>
<evidence type="ECO:0000256" key="4">
    <source>
        <dbReference type="SAM" id="MobiDB-lite"/>
    </source>
</evidence>
<dbReference type="PANTHER" id="PTHR36710">
    <property type="entry name" value="PECTINESTERASE INHIBITOR-LIKE"/>
    <property type="match status" value="1"/>
</dbReference>
<comment type="similarity">
    <text evidence="3">Belongs to the PMEI family.</text>
</comment>
<dbReference type="PANTHER" id="PTHR36710:SF13">
    <property type="entry name" value="PUTATIVE-RELATED"/>
    <property type="match status" value="1"/>
</dbReference>
<keyword evidence="2" id="KW-1015">Disulfide bond</keyword>
<dbReference type="Gene3D" id="1.20.140.40">
    <property type="entry name" value="Invertase/pectin methylesterase inhibitor family protein"/>
    <property type="match status" value="3"/>
</dbReference>
<evidence type="ECO:0000256" key="1">
    <source>
        <dbReference type="ARBA" id="ARBA00022729"/>
    </source>
</evidence>
<feature type="region of interest" description="Disordered" evidence="4">
    <location>
        <begin position="279"/>
        <end position="298"/>
    </location>
</feature>
<dbReference type="Proteomes" id="UP001603857">
    <property type="component" value="Unassembled WGS sequence"/>
</dbReference>
<protein>
    <recommendedName>
        <fullName evidence="5">Pectinesterase inhibitor domain-containing protein</fullName>
    </recommendedName>
</protein>
<organism evidence="6 7">
    <name type="scientific">Flemingia macrophylla</name>
    <dbReference type="NCBI Taxonomy" id="520843"/>
    <lineage>
        <taxon>Eukaryota</taxon>
        <taxon>Viridiplantae</taxon>
        <taxon>Streptophyta</taxon>
        <taxon>Embryophyta</taxon>
        <taxon>Tracheophyta</taxon>
        <taxon>Spermatophyta</taxon>
        <taxon>Magnoliopsida</taxon>
        <taxon>eudicotyledons</taxon>
        <taxon>Gunneridae</taxon>
        <taxon>Pentapetalae</taxon>
        <taxon>rosids</taxon>
        <taxon>fabids</taxon>
        <taxon>Fabales</taxon>
        <taxon>Fabaceae</taxon>
        <taxon>Papilionoideae</taxon>
        <taxon>50 kb inversion clade</taxon>
        <taxon>NPAAA clade</taxon>
        <taxon>indigoferoid/millettioid clade</taxon>
        <taxon>Phaseoleae</taxon>
        <taxon>Flemingia</taxon>
    </lineage>
</organism>
<accession>A0ABD1N0P9</accession>
<feature type="compositionally biased region" description="Polar residues" evidence="4">
    <location>
        <begin position="279"/>
        <end position="293"/>
    </location>
</feature>